<sequence length="144" mass="15500">MTDFIEQTIVGTGSEETRPLGPALLKGLKCRCPRCGEGALFSSYLKTVDHCAACGEAIHHHRADDLPPYITVFIVGHLIVGLFMAADDLFAWSMGVHLAVWTTLTLLLCLAMLPPVKGATVGLQWALRMHGFGGTEPAPEDELA</sequence>
<keyword evidence="1" id="KW-1133">Transmembrane helix</keyword>
<name>A0A1T4LNQ5_9HYPH</name>
<evidence type="ECO:0000256" key="1">
    <source>
        <dbReference type="SAM" id="Phobius"/>
    </source>
</evidence>
<evidence type="ECO:0000313" key="3">
    <source>
        <dbReference type="Proteomes" id="UP000190135"/>
    </source>
</evidence>
<dbReference type="NCBIfam" id="NF004633">
    <property type="entry name" value="PRK05978.1"/>
    <property type="match status" value="1"/>
</dbReference>
<dbReference type="InterPro" id="IPR009325">
    <property type="entry name" value="DUF983"/>
</dbReference>
<organism evidence="2 3">
    <name type="scientific">Consotaella salsifontis</name>
    <dbReference type="NCBI Taxonomy" id="1365950"/>
    <lineage>
        <taxon>Bacteria</taxon>
        <taxon>Pseudomonadati</taxon>
        <taxon>Pseudomonadota</taxon>
        <taxon>Alphaproteobacteria</taxon>
        <taxon>Hyphomicrobiales</taxon>
        <taxon>Aurantimonadaceae</taxon>
        <taxon>Consotaella</taxon>
    </lineage>
</organism>
<keyword evidence="1" id="KW-0472">Membrane</keyword>
<dbReference type="Proteomes" id="UP000190135">
    <property type="component" value="Unassembled WGS sequence"/>
</dbReference>
<dbReference type="OrthoDB" id="9799456at2"/>
<proteinExistence type="predicted"/>
<dbReference type="Pfam" id="PF06170">
    <property type="entry name" value="DUF983"/>
    <property type="match status" value="1"/>
</dbReference>
<protein>
    <submittedName>
        <fullName evidence="2">Uncharacterized conserved protein, DUF983 family</fullName>
    </submittedName>
</protein>
<dbReference type="STRING" id="1365950.SAMN05428963_101300"/>
<dbReference type="EMBL" id="FUXL01000001">
    <property type="protein sequence ID" value="SJZ56291.1"/>
    <property type="molecule type" value="Genomic_DNA"/>
</dbReference>
<accession>A0A1T4LNQ5</accession>
<keyword evidence="1" id="KW-0812">Transmembrane</keyword>
<gene>
    <name evidence="2" type="ORF">SAMN05428963_101300</name>
</gene>
<dbReference type="AlphaFoldDB" id="A0A1T4LNQ5"/>
<feature type="transmembrane region" description="Helical" evidence="1">
    <location>
        <begin position="92"/>
        <end position="113"/>
    </location>
</feature>
<evidence type="ECO:0000313" key="2">
    <source>
        <dbReference type="EMBL" id="SJZ56291.1"/>
    </source>
</evidence>
<reference evidence="2 3" key="1">
    <citation type="submission" date="2017-02" db="EMBL/GenBank/DDBJ databases">
        <authorList>
            <person name="Peterson S.W."/>
        </authorList>
    </citation>
    <scope>NUCLEOTIDE SEQUENCE [LARGE SCALE GENOMIC DNA]</scope>
    <source>
        <strain evidence="2 3">USBA 369</strain>
    </source>
</reference>
<dbReference type="RefSeq" id="WP_078706593.1">
    <property type="nucleotide sequence ID" value="NZ_FUXL01000001.1"/>
</dbReference>
<feature type="transmembrane region" description="Helical" evidence="1">
    <location>
        <begin position="66"/>
        <end position="86"/>
    </location>
</feature>
<keyword evidence="3" id="KW-1185">Reference proteome</keyword>